<dbReference type="NCBIfam" id="TIGR00305">
    <property type="entry name" value="putative toxin-antitoxin system toxin component, PIN family"/>
    <property type="match status" value="1"/>
</dbReference>
<name>G8R3E7_OWEHD</name>
<dbReference type="AlphaFoldDB" id="G8R3E7"/>
<gene>
    <name evidence="2" type="ordered locus">Oweho_0958</name>
</gene>
<dbReference type="Pfam" id="PF13470">
    <property type="entry name" value="PIN_3"/>
    <property type="match status" value="1"/>
</dbReference>
<dbReference type="eggNOG" id="COG1569">
    <property type="taxonomic scope" value="Bacteria"/>
</dbReference>
<proteinExistence type="predicted"/>
<dbReference type="PANTHER" id="PTHR34610:SF4">
    <property type="entry name" value="SLL8027 PROTEIN"/>
    <property type="match status" value="1"/>
</dbReference>
<evidence type="ECO:0000313" key="3">
    <source>
        <dbReference type="Proteomes" id="UP000005631"/>
    </source>
</evidence>
<dbReference type="InterPro" id="IPR002850">
    <property type="entry name" value="PIN_toxin-like"/>
</dbReference>
<dbReference type="STRING" id="926562.Oweho_0958"/>
<evidence type="ECO:0000259" key="1">
    <source>
        <dbReference type="SMART" id="SM00670"/>
    </source>
</evidence>
<keyword evidence="3" id="KW-1185">Reference proteome</keyword>
<dbReference type="EMBL" id="CP003156">
    <property type="protein sequence ID" value="AEV31968.1"/>
    <property type="molecule type" value="Genomic_DNA"/>
</dbReference>
<dbReference type="SMART" id="SM00670">
    <property type="entry name" value="PINc"/>
    <property type="match status" value="1"/>
</dbReference>
<organism evidence="2 3">
    <name type="scientific">Owenweeksia hongkongensis (strain DSM 17368 / CIP 108786 / JCM 12287 / NRRL B-23963 / UST20020801)</name>
    <dbReference type="NCBI Taxonomy" id="926562"/>
    <lineage>
        <taxon>Bacteria</taxon>
        <taxon>Pseudomonadati</taxon>
        <taxon>Bacteroidota</taxon>
        <taxon>Flavobacteriia</taxon>
        <taxon>Flavobacteriales</taxon>
        <taxon>Owenweeksiaceae</taxon>
        <taxon>Owenweeksia</taxon>
    </lineage>
</organism>
<protein>
    <submittedName>
        <fullName evidence="2">Putative toxin-antitoxin system toxin component, PIN family</fullName>
    </submittedName>
</protein>
<dbReference type="OrthoDB" id="597986at2"/>
<dbReference type="HOGENOM" id="CLU_116617_3_2_10"/>
<dbReference type="InterPro" id="IPR029060">
    <property type="entry name" value="PIN-like_dom_sf"/>
</dbReference>
<reference evidence="2 3" key="1">
    <citation type="journal article" date="2012" name="Stand. Genomic Sci.">
        <title>Genome sequence of the orange-pigmented seawater bacterium Owenweeksia hongkongensis type strain (UST20020801(T)).</title>
        <authorList>
            <person name="Riedel T."/>
            <person name="Held B."/>
            <person name="Nolan M."/>
            <person name="Lucas S."/>
            <person name="Lapidus A."/>
            <person name="Tice H."/>
            <person name="Del Rio T.G."/>
            <person name="Cheng J.F."/>
            <person name="Han C."/>
            <person name="Tapia R."/>
            <person name="Goodwin L.A."/>
            <person name="Pitluck S."/>
            <person name="Liolios K."/>
            <person name="Mavromatis K."/>
            <person name="Pagani I."/>
            <person name="Ivanova N."/>
            <person name="Mikhailova N."/>
            <person name="Pati A."/>
            <person name="Chen A."/>
            <person name="Palaniappan K."/>
            <person name="Rohde M."/>
            <person name="Tindall B.J."/>
            <person name="Detter J.C."/>
            <person name="Goker M."/>
            <person name="Woyke T."/>
            <person name="Bristow J."/>
            <person name="Eisen J.A."/>
            <person name="Markowitz V."/>
            <person name="Hugenholtz P."/>
            <person name="Klenk H.P."/>
            <person name="Kyrpides N.C."/>
        </authorList>
    </citation>
    <scope>NUCLEOTIDE SEQUENCE</scope>
    <source>
        <strain evidence="3">DSM 17368 / JCM 12287 / NRRL B-23963</strain>
    </source>
</reference>
<dbReference type="SUPFAM" id="SSF88723">
    <property type="entry name" value="PIN domain-like"/>
    <property type="match status" value="1"/>
</dbReference>
<dbReference type="RefSeq" id="WP_014201329.1">
    <property type="nucleotide sequence ID" value="NC_016599.1"/>
</dbReference>
<accession>G8R3E7</accession>
<sequence>MRIVLDTNIWISYLLSPHLSWLDHFFKNPEFHLLFSEQLLSEFLRVAKKPKLQKYFSDKQLTDLLLRFEEYGVMIDVHSNYELCRDPDDNFLLNLAVDGHANFLVSGDDDLLVLGKIDTCQIISLTQLKEHIS</sequence>
<dbReference type="InterPro" id="IPR002716">
    <property type="entry name" value="PIN_dom"/>
</dbReference>
<dbReference type="KEGG" id="oho:Oweho_0958"/>
<feature type="domain" description="PIN" evidence="1">
    <location>
        <begin position="1"/>
        <end position="113"/>
    </location>
</feature>
<evidence type="ECO:0000313" key="2">
    <source>
        <dbReference type="EMBL" id="AEV31968.1"/>
    </source>
</evidence>
<dbReference type="Proteomes" id="UP000005631">
    <property type="component" value="Chromosome"/>
</dbReference>
<dbReference type="PANTHER" id="PTHR34610">
    <property type="entry name" value="SSL7007 PROTEIN"/>
    <property type="match status" value="1"/>
</dbReference>